<feature type="transmembrane region" description="Helical" evidence="1">
    <location>
        <begin position="38"/>
        <end position="57"/>
    </location>
</feature>
<keyword evidence="1" id="KW-0812">Transmembrane</keyword>
<dbReference type="InterPro" id="IPR010768">
    <property type="entry name" value="GATase1-like"/>
</dbReference>
<dbReference type="CDD" id="cd00198">
    <property type="entry name" value="vWFA"/>
    <property type="match status" value="1"/>
</dbReference>
<accession>A0A8J7MDI1</accession>
<dbReference type="Proteomes" id="UP000624703">
    <property type="component" value="Unassembled WGS sequence"/>
</dbReference>
<keyword evidence="1" id="KW-0472">Membrane</keyword>
<dbReference type="PANTHER" id="PTHR37947:SF2">
    <property type="entry name" value="VON WILLEBRAND FACTOR TYPE A"/>
    <property type="match status" value="1"/>
</dbReference>
<dbReference type="Gene3D" id="3.40.50.880">
    <property type="match status" value="2"/>
</dbReference>
<dbReference type="Pfam" id="PF07090">
    <property type="entry name" value="GATase1_like"/>
    <property type="match status" value="1"/>
</dbReference>
<feature type="transmembrane region" description="Helical" evidence="1">
    <location>
        <begin position="814"/>
        <end position="832"/>
    </location>
</feature>
<protein>
    <submittedName>
        <fullName evidence="3">VWA domain-containing protein</fullName>
    </submittedName>
</protein>
<dbReference type="AlphaFoldDB" id="A0A8J7MDI1"/>
<sequence>MEFFSLTPLWWLLVIIPLAIGYGFSLVDRPAKFKVLSIACRIIGIVLLVLTLCRPFIKNETKSVHVSFLIDGSESVDPESMKTALAHIESSIASLDSGDSHSLFIFASELKEMQPDEIKKFITSCEQGVSDAKFRSSTDLTQSLLSARMSFPAGKSRRLVVYTDAAATTSGLEDALATLKSEQVDLFLNQIEPLQKPEAALVSIEPASLNAFQNEILRIKVTSQSNSDMAGRLRILHKGVAVTEQTIQLEANTPTISYADVEMTSSGASHWQAELIPERDYFPLNNKLSTTIKVKGQPRVLVIHSQREKLRSFSRAMAKQGIDMDVRGARGLPESLEAMLAFDAIILADVPATDLMVNQMENLKRYVSEFGGGLAMMGSENSYGLGGYYKTPIEEVIPLTSRFEKEKQKPSLSMVLVLDKSGSMEGTPMELTRQAAKAAAELLGSRDQIAVIGFDSNPMVVCEMTSAGNKVQIMNAIDTLGASGGTNMFPAMVQGYDMLQAANTKIKHMIVMTDGHTQEADHISLTQQMVDSGITVSSVAMGSGADANLLEEIANYGKGRFYQTDDPANVPQIFTKETMQASKSAIKEDLYGSVITGDHPVLTGYEQTELPMVLGFVMTKSKPTSELLLVTETGDPLLAINRFGLGTGLAYTSDLTERWGGEWLAWSGASKFWAQVIRGILKTEDDTGLSIVQDITDDQWRIEASHKGLNGAPVNGSQWTAEAINQDGKKLAMDISQTGIGKYAGSLDLHGSNAVALRIQDTDHDKVKTLYWQRSYPAEYQLGGKTPEILTSLPSINAESIRENLIKHYRHQNITPYFALLAFAFLITGVVLRRV</sequence>
<comment type="caution">
    <text evidence="3">The sequence shown here is derived from an EMBL/GenBank/DDBJ whole genome shotgun (WGS) entry which is preliminary data.</text>
</comment>
<dbReference type="InterPro" id="IPR002035">
    <property type="entry name" value="VWF_A"/>
</dbReference>
<dbReference type="SUPFAM" id="SSF52317">
    <property type="entry name" value="Class I glutamine amidotransferase-like"/>
    <property type="match status" value="1"/>
</dbReference>
<dbReference type="RefSeq" id="WP_200310644.1">
    <property type="nucleotide sequence ID" value="NZ_JAENIM010000027.1"/>
</dbReference>
<dbReference type="InterPro" id="IPR029062">
    <property type="entry name" value="Class_I_gatase-like"/>
</dbReference>
<feature type="transmembrane region" description="Helical" evidence="1">
    <location>
        <begin position="6"/>
        <end position="26"/>
    </location>
</feature>
<dbReference type="EMBL" id="JAENIM010000027">
    <property type="protein sequence ID" value="MBK1790610.1"/>
    <property type="molecule type" value="Genomic_DNA"/>
</dbReference>
<dbReference type="PROSITE" id="PS50234">
    <property type="entry name" value="VWFA"/>
    <property type="match status" value="1"/>
</dbReference>
<organism evidence="3 4">
    <name type="scientific">Persicirhabdus sediminis</name>
    <dbReference type="NCBI Taxonomy" id="454144"/>
    <lineage>
        <taxon>Bacteria</taxon>
        <taxon>Pseudomonadati</taxon>
        <taxon>Verrucomicrobiota</taxon>
        <taxon>Verrucomicrobiia</taxon>
        <taxon>Verrucomicrobiales</taxon>
        <taxon>Verrucomicrobiaceae</taxon>
        <taxon>Persicirhabdus</taxon>
    </lineage>
</organism>
<keyword evidence="4" id="KW-1185">Reference proteome</keyword>
<dbReference type="PANTHER" id="PTHR37947">
    <property type="entry name" value="BLL2462 PROTEIN"/>
    <property type="match status" value="1"/>
</dbReference>
<gene>
    <name evidence="3" type="ORF">JIN82_05500</name>
</gene>
<evidence type="ECO:0000256" key="1">
    <source>
        <dbReference type="SAM" id="Phobius"/>
    </source>
</evidence>
<evidence type="ECO:0000313" key="4">
    <source>
        <dbReference type="Proteomes" id="UP000624703"/>
    </source>
</evidence>
<evidence type="ECO:0000259" key="2">
    <source>
        <dbReference type="PROSITE" id="PS50234"/>
    </source>
</evidence>
<feature type="domain" description="VWFA" evidence="2">
    <location>
        <begin position="413"/>
        <end position="594"/>
    </location>
</feature>
<dbReference type="Gene3D" id="3.40.50.410">
    <property type="entry name" value="von Willebrand factor, type A domain"/>
    <property type="match status" value="1"/>
</dbReference>
<dbReference type="SMART" id="SM00327">
    <property type="entry name" value="VWA"/>
    <property type="match status" value="2"/>
</dbReference>
<keyword evidence="1" id="KW-1133">Transmembrane helix</keyword>
<dbReference type="InterPro" id="IPR036465">
    <property type="entry name" value="vWFA_dom_sf"/>
</dbReference>
<name>A0A8J7MDI1_9BACT</name>
<dbReference type="SUPFAM" id="SSF53300">
    <property type="entry name" value="vWA-like"/>
    <property type="match status" value="2"/>
</dbReference>
<reference evidence="3" key="1">
    <citation type="submission" date="2021-01" db="EMBL/GenBank/DDBJ databases">
        <title>Modified the classification status of verrucomicrobia.</title>
        <authorList>
            <person name="Feng X."/>
        </authorList>
    </citation>
    <scope>NUCLEOTIDE SEQUENCE</scope>
    <source>
        <strain evidence="3">_KCTC 22039</strain>
    </source>
</reference>
<proteinExistence type="predicted"/>
<evidence type="ECO:0000313" key="3">
    <source>
        <dbReference type="EMBL" id="MBK1790610.1"/>
    </source>
</evidence>
<dbReference type="Pfam" id="PF00092">
    <property type="entry name" value="VWA"/>
    <property type="match status" value="1"/>
</dbReference>